<dbReference type="FunFam" id="3.40.50.10810:FF:000068">
    <property type="entry name" value="SNF2 domain-containing protein / helicase domain-containing protein / zinc finger protein-like protein"/>
    <property type="match status" value="1"/>
</dbReference>
<dbReference type="InterPro" id="IPR001650">
    <property type="entry name" value="Helicase_C-like"/>
</dbReference>
<dbReference type="PANTHER" id="PTHR45626:SF24">
    <property type="entry name" value="HELICASE-LIKE TRANSCRIPTION FACTOR CHR28-RELATED"/>
    <property type="match status" value="1"/>
</dbReference>
<accession>A0AAQ3K0L2</accession>
<dbReference type="InterPro" id="IPR050628">
    <property type="entry name" value="SNF2_RAD54_helicase_TF"/>
</dbReference>
<dbReference type="PROSITE" id="PS51194">
    <property type="entry name" value="HELICASE_CTER"/>
    <property type="match status" value="1"/>
</dbReference>
<dbReference type="InterPro" id="IPR011993">
    <property type="entry name" value="PH-like_dom_sf"/>
</dbReference>
<dbReference type="SMART" id="SM00568">
    <property type="entry name" value="GRAM"/>
    <property type="match status" value="1"/>
</dbReference>
<dbReference type="InterPro" id="IPR014001">
    <property type="entry name" value="Helicase_ATP-bd"/>
</dbReference>
<feature type="region of interest" description="Disordered" evidence="10">
    <location>
        <begin position="553"/>
        <end position="573"/>
    </location>
</feature>
<evidence type="ECO:0000259" key="12">
    <source>
        <dbReference type="PROSITE" id="PS51192"/>
    </source>
</evidence>
<evidence type="ECO:0000259" key="11">
    <source>
        <dbReference type="PROSITE" id="PS50089"/>
    </source>
</evidence>
<feature type="compositionally biased region" description="Basic residues" evidence="10">
    <location>
        <begin position="553"/>
        <end position="566"/>
    </location>
</feature>
<dbReference type="GO" id="GO:0008094">
    <property type="term" value="F:ATP-dependent activity, acting on DNA"/>
    <property type="evidence" value="ECO:0007669"/>
    <property type="project" value="TreeGrafter"/>
</dbReference>
<evidence type="ECO:0000256" key="2">
    <source>
        <dbReference type="ARBA" id="ARBA00022723"/>
    </source>
</evidence>
<evidence type="ECO:0000256" key="6">
    <source>
        <dbReference type="ARBA" id="ARBA00022806"/>
    </source>
</evidence>
<dbReference type="SMART" id="SM00487">
    <property type="entry name" value="DEXDc"/>
    <property type="match status" value="1"/>
</dbReference>
<dbReference type="EMBL" id="CP136891">
    <property type="protein sequence ID" value="WOK98893.1"/>
    <property type="molecule type" value="Genomic_DNA"/>
</dbReference>
<dbReference type="PROSITE" id="PS50089">
    <property type="entry name" value="ZF_RING_2"/>
    <property type="match status" value="1"/>
</dbReference>
<evidence type="ECO:0000256" key="3">
    <source>
        <dbReference type="ARBA" id="ARBA00022741"/>
    </source>
</evidence>
<dbReference type="GO" id="GO:0005634">
    <property type="term" value="C:nucleus"/>
    <property type="evidence" value="ECO:0007669"/>
    <property type="project" value="TreeGrafter"/>
</dbReference>
<dbReference type="InterPro" id="IPR049730">
    <property type="entry name" value="SNF2/RAD54-like_C"/>
</dbReference>
<evidence type="ECO:0000256" key="1">
    <source>
        <dbReference type="ARBA" id="ARBA00008438"/>
    </source>
</evidence>
<dbReference type="InterPro" id="IPR038718">
    <property type="entry name" value="SNF2-like_sf"/>
</dbReference>
<dbReference type="CDD" id="cd18793">
    <property type="entry name" value="SF2_C_SNF"/>
    <property type="match status" value="1"/>
</dbReference>
<comment type="similarity">
    <text evidence="1">Belongs to the SNF2/RAD54 helicase family. RAD16 subfamily.</text>
</comment>
<evidence type="ECO:0000256" key="4">
    <source>
        <dbReference type="ARBA" id="ARBA00022771"/>
    </source>
</evidence>
<dbReference type="SUPFAM" id="SSF52540">
    <property type="entry name" value="P-loop containing nucleoside triphosphate hydrolases"/>
    <property type="match status" value="2"/>
</dbReference>
<keyword evidence="4 9" id="KW-0863">Zinc-finger</keyword>
<dbReference type="InterPro" id="IPR013083">
    <property type="entry name" value="Znf_RING/FYVE/PHD"/>
</dbReference>
<keyword evidence="8" id="KW-0067">ATP-binding</keyword>
<evidence type="ECO:0000256" key="8">
    <source>
        <dbReference type="ARBA" id="ARBA00022840"/>
    </source>
</evidence>
<dbReference type="Gene3D" id="2.30.29.30">
    <property type="entry name" value="Pleckstrin-homology domain (PH domain)/Phosphotyrosine-binding domain (PTB)"/>
    <property type="match status" value="1"/>
</dbReference>
<feature type="domain" description="RING-type" evidence="11">
    <location>
        <begin position="794"/>
        <end position="831"/>
    </location>
</feature>
<dbReference type="Gene3D" id="3.30.40.10">
    <property type="entry name" value="Zinc/RING finger domain, C3HC4 (zinc finger)"/>
    <property type="match status" value="1"/>
</dbReference>
<dbReference type="PANTHER" id="PTHR45626">
    <property type="entry name" value="TRANSCRIPTION TERMINATION FACTOR 2-RELATED"/>
    <property type="match status" value="1"/>
</dbReference>
<dbReference type="PROSITE" id="PS51192">
    <property type="entry name" value="HELICASE_ATP_BIND_1"/>
    <property type="match status" value="1"/>
</dbReference>
<feature type="domain" description="Helicase C-terminal" evidence="13">
    <location>
        <begin position="896"/>
        <end position="1049"/>
    </location>
</feature>
<sequence length="1289" mass="143855">MDIIEIYSSDSDDDLEIVYDGDKIDKWGNLSKSFLSENNESSSENNDERVMDSSSDLGTASLSKVSGASMVSNIRSNEMDVATHKYLSGPIDVTDMKFPVLHRKRRILPSSFMTSLSKPILRPISGPCRESIADILHKEHGGVAHDGELELTSDVKDGTDLPENVHNGVSKRDFLSPVSSINVPKSSSSMKVGSQNFQTGKFCSSTRPDLDYRVDYRTKMNGETGASENCGRVLPSSFVGGTATHALTRFQRPPNLQENFHTMPKASMENKDGKHIHQNTIAYRMMPPSLYGKSVNILQRPDSSDGPKHLGIGDNRHTEHDEMHIYQEALQNLAQPTLEDDLPEGLLSVPLLKHQRIALAWMVQKEKSTHCSGGILADDQGLGKTISMIALIQKQMAQQSKFTFADSNYVKSEALNLDDDDGITELNTAKKLTRDNDHRHVSLASSSLQTSCNSRPGTGTLVVCPASILRQWARELDEKIPDSSKLSVLIYHGGARTKDPNELAKYHVVLTTYSIVANEVSKQLTADDDEVEQKNLDKYGMYSEFESNIKRKRTSNRQKKNKKKGKGLKDSQFDFGSRPLAKVRWFRVILDEAQTIKNHRTQVARACCGLRAKRRWCLSGTPLQNAIDDLYSYFCFLKYEPYDVYSTFLDSIKYQISKDPSSGYRKVQAVLKVVLLRRTKGTLIDGEPILELPPKTINLEKIDFSQKEREFYLALEADSREQFKKYADAGTLEQNYASILVLLLRLRQACDHPLLVSGFRSDTIQNNSLHMAKQLPREMLINLLNHLEGSLSVCGVCSDPPEDAVIAMCGHVFCYQCISVHLTSDDNSCPVTGCSEVLGTDIVFSRLTLKSCTSDVFDDEASISSSFNGESITDSGYISSKVKVALNILKSISSPKSTKLNPKLSEKVIVFSQWTSMLDLLEISISKHCIQYRRLDGTMSLLSRDKAVKDFNTDAEVTVMLMSLKAGSLGLNMIAACHVILLDLWWNPTVEDQAIDRAHRIGQTRPVTVFRLTIKDTVEDRIIALQVTNMFNHDAAKIQEIVECKASPLDTKAAIPVDQQRRHREQEQEQEQLHSKMENLNQDHVIGFPVSSVAHAAEDLPGNPSSYSCSSSHRKHRKDLIAEWMNKLGEKAEGIREHVALGSNISDTMKGKLSMGARILQAGGVERVFRRAFAVGEGEKLLKAFQCYLSTTAGPVSGMLFISNEKVAFRSNRSLKLTSAKGCLVKVPYKVLIPLRKINGAIQSENKSKPSEKYIQVVTEDDFEFWFMGFVSCERSFKYLQQAISAASQ</sequence>
<proteinExistence type="inferred from homology"/>
<reference evidence="14 15" key="1">
    <citation type="submission" date="2023-10" db="EMBL/GenBank/DDBJ databases">
        <title>Chromosome-scale genome assembly provides insights into flower coloration mechanisms of Canna indica.</title>
        <authorList>
            <person name="Li C."/>
        </authorList>
    </citation>
    <scope>NUCLEOTIDE SEQUENCE [LARGE SCALE GENOMIC DNA]</scope>
    <source>
        <tissue evidence="14">Flower</tissue>
    </source>
</reference>
<dbReference type="Pfam" id="PF13923">
    <property type="entry name" value="zf-C3HC4_2"/>
    <property type="match status" value="1"/>
</dbReference>
<dbReference type="GO" id="GO:0006281">
    <property type="term" value="P:DNA repair"/>
    <property type="evidence" value="ECO:0007669"/>
    <property type="project" value="TreeGrafter"/>
</dbReference>
<keyword evidence="3" id="KW-0547">Nucleotide-binding</keyword>
<dbReference type="InterPro" id="IPR004182">
    <property type="entry name" value="GRAM"/>
</dbReference>
<dbReference type="GO" id="GO:0005524">
    <property type="term" value="F:ATP binding"/>
    <property type="evidence" value="ECO:0007669"/>
    <property type="project" value="UniProtKB-KW"/>
</dbReference>
<dbReference type="Pfam" id="PF02893">
    <property type="entry name" value="GRAM"/>
    <property type="match status" value="1"/>
</dbReference>
<evidence type="ECO:0000259" key="13">
    <source>
        <dbReference type="PROSITE" id="PS51194"/>
    </source>
</evidence>
<dbReference type="CDD" id="cd18008">
    <property type="entry name" value="DEXDc_SHPRH-like"/>
    <property type="match status" value="1"/>
</dbReference>
<dbReference type="PROSITE" id="PS00518">
    <property type="entry name" value="ZF_RING_1"/>
    <property type="match status" value="1"/>
</dbReference>
<dbReference type="InterPro" id="IPR017907">
    <property type="entry name" value="Znf_RING_CS"/>
</dbReference>
<feature type="region of interest" description="Disordered" evidence="10">
    <location>
        <begin position="36"/>
        <end position="58"/>
    </location>
</feature>
<keyword evidence="2" id="KW-0479">Metal-binding</keyword>
<dbReference type="GO" id="GO:0004386">
    <property type="term" value="F:helicase activity"/>
    <property type="evidence" value="ECO:0007669"/>
    <property type="project" value="UniProtKB-KW"/>
</dbReference>
<keyword evidence="7" id="KW-0862">Zinc</keyword>
<evidence type="ECO:0000256" key="7">
    <source>
        <dbReference type="ARBA" id="ARBA00022833"/>
    </source>
</evidence>
<keyword evidence="5" id="KW-0378">Hydrolase</keyword>
<dbReference type="Proteomes" id="UP001327560">
    <property type="component" value="Chromosome 2"/>
</dbReference>
<dbReference type="Pfam" id="PF00176">
    <property type="entry name" value="SNF2-rel_dom"/>
    <property type="match status" value="1"/>
</dbReference>
<evidence type="ECO:0000256" key="10">
    <source>
        <dbReference type="SAM" id="MobiDB-lite"/>
    </source>
</evidence>
<evidence type="ECO:0000313" key="14">
    <source>
        <dbReference type="EMBL" id="WOK98893.1"/>
    </source>
</evidence>
<dbReference type="InterPro" id="IPR027417">
    <property type="entry name" value="P-loop_NTPase"/>
</dbReference>
<keyword evidence="15" id="KW-1185">Reference proteome</keyword>
<dbReference type="Pfam" id="PF00271">
    <property type="entry name" value="Helicase_C"/>
    <property type="match status" value="1"/>
</dbReference>
<gene>
    <name evidence="14" type="ORF">Cni_G07605</name>
</gene>
<feature type="domain" description="Helicase ATP-binding" evidence="12">
    <location>
        <begin position="365"/>
        <end position="640"/>
    </location>
</feature>
<dbReference type="Gene3D" id="3.40.50.300">
    <property type="entry name" value="P-loop containing nucleotide triphosphate hydrolases"/>
    <property type="match status" value="1"/>
</dbReference>
<dbReference type="GO" id="GO:0016787">
    <property type="term" value="F:hydrolase activity"/>
    <property type="evidence" value="ECO:0007669"/>
    <property type="project" value="UniProtKB-KW"/>
</dbReference>
<evidence type="ECO:0000256" key="9">
    <source>
        <dbReference type="PROSITE-ProRule" id="PRU00175"/>
    </source>
</evidence>
<dbReference type="SUPFAM" id="SSF57850">
    <property type="entry name" value="RING/U-box"/>
    <property type="match status" value="1"/>
</dbReference>
<dbReference type="Gene3D" id="3.40.50.10810">
    <property type="entry name" value="Tandem AAA-ATPase domain"/>
    <property type="match status" value="3"/>
</dbReference>
<name>A0AAQ3K0L2_9LILI</name>
<dbReference type="InterPro" id="IPR000330">
    <property type="entry name" value="SNF2_N"/>
</dbReference>
<organism evidence="14 15">
    <name type="scientific">Canna indica</name>
    <name type="common">Indian-shot</name>
    <dbReference type="NCBI Taxonomy" id="4628"/>
    <lineage>
        <taxon>Eukaryota</taxon>
        <taxon>Viridiplantae</taxon>
        <taxon>Streptophyta</taxon>
        <taxon>Embryophyta</taxon>
        <taxon>Tracheophyta</taxon>
        <taxon>Spermatophyta</taxon>
        <taxon>Magnoliopsida</taxon>
        <taxon>Liliopsida</taxon>
        <taxon>Zingiberales</taxon>
        <taxon>Cannaceae</taxon>
        <taxon>Canna</taxon>
    </lineage>
</organism>
<dbReference type="SMART" id="SM00184">
    <property type="entry name" value="RING"/>
    <property type="match status" value="1"/>
</dbReference>
<dbReference type="SMART" id="SM00490">
    <property type="entry name" value="HELICc"/>
    <property type="match status" value="1"/>
</dbReference>
<dbReference type="GO" id="GO:0008270">
    <property type="term" value="F:zinc ion binding"/>
    <property type="evidence" value="ECO:0007669"/>
    <property type="project" value="UniProtKB-KW"/>
</dbReference>
<evidence type="ECO:0000256" key="5">
    <source>
        <dbReference type="ARBA" id="ARBA00022801"/>
    </source>
</evidence>
<protein>
    <submittedName>
        <fullName evidence="14">Helicase-like transcription factor CHR28</fullName>
    </submittedName>
</protein>
<evidence type="ECO:0000313" key="15">
    <source>
        <dbReference type="Proteomes" id="UP001327560"/>
    </source>
</evidence>
<dbReference type="InterPro" id="IPR001841">
    <property type="entry name" value="Znf_RING"/>
</dbReference>
<keyword evidence="6 14" id="KW-0347">Helicase</keyword>